<evidence type="ECO:0000256" key="2">
    <source>
        <dbReference type="ARBA" id="ARBA00022679"/>
    </source>
</evidence>
<dbReference type="InterPro" id="IPR016039">
    <property type="entry name" value="Thiolase-like"/>
</dbReference>
<sequence>MAIATAKVTQIFQYGLLTWPTTTTPPIHQVLAFLLLTAVTFKFLIQRPRSIYLVDYACYEPSSSYRFNPATWKETGRLFLDDDTMSFHTNIFRRSGLGNETCLPYSLHYIPPIHSLSLVREEAEMIIFKVIDDLFARTSVKPNQIDMLIVNCSGTTVVPSMADMVMNRYKMRGDIRYMQLAGMGCSAGLIAVDLARNLLQTMPYGARALVVSTEILTGNYYAGKKLSMQLTNLLFRTGGAAVLLSSSRSSARFELMHIVRKSTSAQDSAYHCVFQEEDDEGNLGINLSKDLLIVAGEALKDNISTIAPLVLPVSEQISFLLSSISQKVFKKSPSTKKHVPNFGLAVEHFCVHAGGRAVIDAVQRGLNLSDKQVEPSRMTLHRFGNTSSSSLWYEMAYCEAKQLMRKGDRVWMIGFGSGYKCNSAVWKCIRPAHCADSAWANCIHRYPLDVPNKSKDALS</sequence>
<dbReference type="EMBL" id="OZ075143">
    <property type="protein sequence ID" value="CAL5037955.1"/>
    <property type="molecule type" value="Genomic_DNA"/>
</dbReference>
<dbReference type="InterPro" id="IPR013747">
    <property type="entry name" value="ACP_syn_III_C"/>
</dbReference>
<dbReference type="Pfam" id="PF08541">
    <property type="entry name" value="ACP_syn_III_C"/>
    <property type="match status" value="1"/>
</dbReference>
<comment type="similarity">
    <text evidence="1 4">Belongs to the thiolase-like superfamily. Chalcone/stilbene synthases family.</text>
</comment>
<dbReference type="Proteomes" id="UP001497457">
    <property type="component" value="Chromosome 33rd"/>
</dbReference>
<evidence type="ECO:0000259" key="6">
    <source>
        <dbReference type="Pfam" id="PF08541"/>
    </source>
</evidence>
<dbReference type="PANTHER" id="PTHR31561">
    <property type="entry name" value="3-KETOACYL-COA SYNTHASE"/>
    <property type="match status" value="1"/>
</dbReference>
<protein>
    <recommendedName>
        <fullName evidence="4">3-ketoacyl-CoA synthase</fullName>
        <ecNumber evidence="4">2.3.1.-</ecNumber>
    </recommendedName>
</protein>
<feature type="domain" description="Beta-ketoacyl-[acyl-carrier-protein] synthase III C-terminal" evidence="6">
    <location>
        <begin position="346"/>
        <end position="427"/>
    </location>
</feature>
<evidence type="ECO:0000259" key="5">
    <source>
        <dbReference type="Pfam" id="PF08392"/>
    </source>
</evidence>
<evidence type="ECO:0000256" key="1">
    <source>
        <dbReference type="ARBA" id="ARBA00005531"/>
    </source>
</evidence>
<dbReference type="Proteomes" id="UP001497457">
    <property type="component" value="Chromosome 34rd"/>
</dbReference>
<name>A0ABC9DSU1_9POAL</name>
<dbReference type="AlphaFoldDB" id="A0ABC9DSU1"/>
<reference evidence="8 9" key="2">
    <citation type="submission" date="2024-10" db="EMBL/GenBank/DDBJ databases">
        <authorList>
            <person name="Ryan C."/>
        </authorList>
    </citation>
    <scope>NUCLEOTIDE SEQUENCE [LARGE SCALE GENOMIC DNA]</scope>
</reference>
<dbReference type="InterPro" id="IPR012392">
    <property type="entry name" value="3-ktacl-CoA_syn"/>
</dbReference>
<comment type="pathway">
    <text evidence="4">Lipid metabolism; fatty acid biosynthesis.</text>
</comment>
<dbReference type="EC" id="2.3.1.-" evidence="4"/>
<accession>A0ABC9DSU1</accession>
<dbReference type="SUPFAM" id="SSF53901">
    <property type="entry name" value="Thiolase-like"/>
    <property type="match status" value="1"/>
</dbReference>
<reference evidence="9" key="1">
    <citation type="submission" date="2024-06" db="EMBL/GenBank/DDBJ databases">
        <authorList>
            <person name="Ryan C."/>
        </authorList>
    </citation>
    <scope>NUCLEOTIDE SEQUENCE [LARGE SCALE GENOMIC DNA]</scope>
</reference>
<gene>
    <name evidence="7" type="ORF">URODEC1_LOCUS84781</name>
    <name evidence="8" type="ORF">URODEC1_LOCUS87690</name>
</gene>
<evidence type="ECO:0000256" key="3">
    <source>
        <dbReference type="ARBA" id="ARBA00023315"/>
    </source>
</evidence>
<dbReference type="Pfam" id="PF08392">
    <property type="entry name" value="FAE1_CUT1_RppA"/>
    <property type="match status" value="1"/>
</dbReference>
<evidence type="ECO:0000256" key="4">
    <source>
        <dbReference type="PIRNR" id="PIRNR036417"/>
    </source>
</evidence>
<keyword evidence="9" id="KW-1185">Reference proteome</keyword>
<evidence type="ECO:0000313" key="8">
    <source>
        <dbReference type="EMBL" id="CAL5043406.1"/>
    </source>
</evidence>
<dbReference type="PIRSF" id="PIRSF036417">
    <property type="entry name" value="3-ktacl-CoA_syn"/>
    <property type="match status" value="1"/>
</dbReference>
<dbReference type="Gene3D" id="3.40.47.10">
    <property type="match status" value="1"/>
</dbReference>
<dbReference type="InterPro" id="IPR013601">
    <property type="entry name" value="FAE1_typ3_polyketide_synth"/>
</dbReference>
<dbReference type="EMBL" id="OZ075144">
    <property type="protein sequence ID" value="CAL5043406.1"/>
    <property type="molecule type" value="Genomic_DNA"/>
</dbReference>
<dbReference type="CDD" id="cd00831">
    <property type="entry name" value="CHS_like"/>
    <property type="match status" value="1"/>
</dbReference>
<organism evidence="8 9">
    <name type="scientific">Urochloa decumbens</name>
    <dbReference type="NCBI Taxonomy" id="240449"/>
    <lineage>
        <taxon>Eukaryota</taxon>
        <taxon>Viridiplantae</taxon>
        <taxon>Streptophyta</taxon>
        <taxon>Embryophyta</taxon>
        <taxon>Tracheophyta</taxon>
        <taxon>Spermatophyta</taxon>
        <taxon>Magnoliopsida</taxon>
        <taxon>Liliopsida</taxon>
        <taxon>Poales</taxon>
        <taxon>Poaceae</taxon>
        <taxon>PACMAD clade</taxon>
        <taxon>Panicoideae</taxon>
        <taxon>Panicodae</taxon>
        <taxon>Paniceae</taxon>
        <taxon>Melinidinae</taxon>
        <taxon>Urochloa</taxon>
    </lineage>
</organism>
<evidence type="ECO:0000313" key="9">
    <source>
        <dbReference type="Proteomes" id="UP001497457"/>
    </source>
</evidence>
<proteinExistence type="inferred from homology"/>
<keyword evidence="3 4" id="KW-0012">Acyltransferase</keyword>
<feature type="domain" description="FAE" evidence="5">
    <location>
        <begin position="45"/>
        <end position="327"/>
    </location>
</feature>
<keyword evidence="2 4" id="KW-0808">Transferase</keyword>
<evidence type="ECO:0000313" key="7">
    <source>
        <dbReference type="EMBL" id="CAL5037955.1"/>
    </source>
</evidence>
<dbReference type="GO" id="GO:0016746">
    <property type="term" value="F:acyltransferase activity"/>
    <property type="evidence" value="ECO:0007669"/>
    <property type="project" value="UniProtKB-KW"/>
</dbReference>